<protein>
    <submittedName>
        <fullName evidence="2">Uncharacterized protein</fullName>
    </submittedName>
</protein>
<evidence type="ECO:0000313" key="3">
    <source>
        <dbReference type="Proteomes" id="UP000180175"/>
    </source>
</evidence>
<sequence length="50" mass="5843">MNKKDKKPVPNVSGSFQVSSDTQQEGLQELEEDKKLDEESMYYARLFMED</sequence>
<dbReference type="KEGG" id="aia:AWH56_022820"/>
<dbReference type="RefSeq" id="WP_159432508.1">
    <property type="nucleotide sequence ID" value="NZ_CP063356.2"/>
</dbReference>
<keyword evidence="3" id="KW-1185">Reference proteome</keyword>
<feature type="region of interest" description="Disordered" evidence="1">
    <location>
        <begin position="1"/>
        <end position="35"/>
    </location>
</feature>
<evidence type="ECO:0000256" key="1">
    <source>
        <dbReference type="SAM" id="MobiDB-lite"/>
    </source>
</evidence>
<organism evidence="2 3">
    <name type="scientific">Anaerobacillus isosaccharinicus</name>
    <dbReference type="NCBI Taxonomy" id="1532552"/>
    <lineage>
        <taxon>Bacteria</taxon>
        <taxon>Bacillati</taxon>
        <taxon>Bacillota</taxon>
        <taxon>Bacilli</taxon>
        <taxon>Bacillales</taxon>
        <taxon>Bacillaceae</taxon>
        <taxon>Anaerobacillus</taxon>
    </lineage>
</organism>
<dbReference type="EMBL" id="CP063356">
    <property type="protein sequence ID" value="QOY35485.1"/>
    <property type="molecule type" value="Genomic_DNA"/>
</dbReference>
<dbReference type="Proteomes" id="UP000180175">
    <property type="component" value="Chromosome"/>
</dbReference>
<evidence type="ECO:0000313" key="2">
    <source>
        <dbReference type="EMBL" id="QOY35485.1"/>
    </source>
</evidence>
<reference evidence="2 3" key="2">
    <citation type="journal article" date="2019" name="Int. J. Syst. Evol. Microbiol.">
        <title>Anaerobacillus isosaccharinicus sp. nov., an alkaliphilic bacterium which degrades isosaccharinic acid.</title>
        <authorList>
            <person name="Bassil N.M."/>
            <person name="Lloyd J.R."/>
        </authorList>
    </citation>
    <scope>NUCLEOTIDE SEQUENCE [LARGE SCALE GENOMIC DNA]</scope>
    <source>
        <strain evidence="2 3">NB2006</strain>
    </source>
</reference>
<proteinExistence type="predicted"/>
<gene>
    <name evidence="2" type="ORF">AWH56_022820</name>
</gene>
<reference evidence="2 3" key="1">
    <citation type="journal article" date="2017" name="Genome Announc.">
        <title>Draft Genome Sequences of Four Alkaliphilic Bacteria Belonging to the Anaerobacillus Genus.</title>
        <authorList>
            <person name="Bassil N.M."/>
            <person name="Lloyd J.R."/>
        </authorList>
    </citation>
    <scope>NUCLEOTIDE SEQUENCE [LARGE SCALE GENOMIC DNA]</scope>
    <source>
        <strain evidence="2 3">NB2006</strain>
    </source>
</reference>
<name>A0A7S7L6X8_9BACI</name>
<accession>A0A7S7L6X8</accession>
<dbReference type="AlphaFoldDB" id="A0A7S7L6X8"/>
<feature type="compositionally biased region" description="Polar residues" evidence="1">
    <location>
        <begin position="12"/>
        <end position="22"/>
    </location>
</feature>